<gene>
    <name evidence="1" type="ORF">C8A00DRAFT_11792</name>
</gene>
<dbReference type="EMBL" id="MU856851">
    <property type="protein sequence ID" value="KAK4157414.1"/>
    <property type="molecule type" value="Genomic_DNA"/>
</dbReference>
<keyword evidence="2" id="KW-1185">Reference proteome</keyword>
<comment type="caution">
    <text evidence="1">The sequence shown here is derived from an EMBL/GenBank/DDBJ whole genome shotgun (WGS) entry which is preliminary data.</text>
</comment>
<accession>A0AAN6VU69</accession>
<evidence type="ECO:0000313" key="2">
    <source>
        <dbReference type="Proteomes" id="UP001302745"/>
    </source>
</evidence>
<dbReference type="Proteomes" id="UP001302745">
    <property type="component" value="Unassembled WGS sequence"/>
</dbReference>
<organism evidence="1 2">
    <name type="scientific">Chaetomidium leptoderma</name>
    <dbReference type="NCBI Taxonomy" id="669021"/>
    <lineage>
        <taxon>Eukaryota</taxon>
        <taxon>Fungi</taxon>
        <taxon>Dikarya</taxon>
        <taxon>Ascomycota</taxon>
        <taxon>Pezizomycotina</taxon>
        <taxon>Sordariomycetes</taxon>
        <taxon>Sordariomycetidae</taxon>
        <taxon>Sordariales</taxon>
        <taxon>Chaetomiaceae</taxon>
        <taxon>Chaetomidium</taxon>
    </lineage>
</organism>
<protein>
    <submittedName>
        <fullName evidence="1">Uncharacterized protein</fullName>
    </submittedName>
</protein>
<name>A0AAN6VU69_9PEZI</name>
<evidence type="ECO:0000313" key="1">
    <source>
        <dbReference type="EMBL" id="KAK4157414.1"/>
    </source>
</evidence>
<dbReference type="AlphaFoldDB" id="A0AAN6VU69"/>
<reference evidence="1" key="1">
    <citation type="journal article" date="2023" name="Mol. Phylogenet. Evol.">
        <title>Genome-scale phylogeny and comparative genomics of the fungal order Sordariales.</title>
        <authorList>
            <person name="Hensen N."/>
            <person name="Bonometti L."/>
            <person name="Westerberg I."/>
            <person name="Brannstrom I.O."/>
            <person name="Guillou S."/>
            <person name="Cros-Aarteil S."/>
            <person name="Calhoun S."/>
            <person name="Haridas S."/>
            <person name="Kuo A."/>
            <person name="Mondo S."/>
            <person name="Pangilinan J."/>
            <person name="Riley R."/>
            <person name="LaButti K."/>
            <person name="Andreopoulos B."/>
            <person name="Lipzen A."/>
            <person name="Chen C."/>
            <person name="Yan M."/>
            <person name="Daum C."/>
            <person name="Ng V."/>
            <person name="Clum A."/>
            <person name="Steindorff A."/>
            <person name="Ohm R.A."/>
            <person name="Martin F."/>
            <person name="Silar P."/>
            <person name="Natvig D.O."/>
            <person name="Lalanne C."/>
            <person name="Gautier V."/>
            <person name="Ament-Velasquez S.L."/>
            <person name="Kruys A."/>
            <person name="Hutchinson M.I."/>
            <person name="Powell A.J."/>
            <person name="Barry K."/>
            <person name="Miller A.N."/>
            <person name="Grigoriev I.V."/>
            <person name="Debuchy R."/>
            <person name="Gladieux P."/>
            <person name="Hiltunen Thoren M."/>
            <person name="Johannesson H."/>
        </authorList>
    </citation>
    <scope>NUCLEOTIDE SEQUENCE</scope>
    <source>
        <strain evidence="1">CBS 538.74</strain>
    </source>
</reference>
<proteinExistence type="predicted"/>
<sequence>MCIEHHSSVCPACGKDYLIYVEFCKNFRPPLVACLVGTTIQRIVMEQGGCPSRICPNSPGGGCALM</sequence>
<reference evidence="1" key="2">
    <citation type="submission" date="2023-05" db="EMBL/GenBank/DDBJ databases">
        <authorList>
            <consortium name="Lawrence Berkeley National Laboratory"/>
            <person name="Steindorff A."/>
            <person name="Hensen N."/>
            <person name="Bonometti L."/>
            <person name="Westerberg I."/>
            <person name="Brannstrom I.O."/>
            <person name="Guillou S."/>
            <person name="Cros-Aarteil S."/>
            <person name="Calhoun S."/>
            <person name="Haridas S."/>
            <person name="Kuo A."/>
            <person name="Mondo S."/>
            <person name="Pangilinan J."/>
            <person name="Riley R."/>
            <person name="Labutti K."/>
            <person name="Andreopoulos B."/>
            <person name="Lipzen A."/>
            <person name="Chen C."/>
            <person name="Yanf M."/>
            <person name="Daum C."/>
            <person name="Ng V."/>
            <person name="Clum A."/>
            <person name="Ohm R."/>
            <person name="Martin F."/>
            <person name="Silar P."/>
            <person name="Natvig D."/>
            <person name="Lalanne C."/>
            <person name="Gautier V."/>
            <person name="Ament-Velasquez S.L."/>
            <person name="Kruys A."/>
            <person name="Hutchinson M.I."/>
            <person name="Powell A.J."/>
            <person name="Barry K."/>
            <person name="Miller A.N."/>
            <person name="Grigoriev I.V."/>
            <person name="Debuchy R."/>
            <person name="Gladieux P."/>
            <person name="Thoren M.H."/>
            <person name="Johannesson H."/>
        </authorList>
    </citation>
    <scope>NUCLEOTIDE SEQUENCE</scope>
    <source>
        <strain evidence="1">CBS 538.74</strain>
    </source>
</reference>